<name>A0A1I7VVP4_LOALO</name>
<reference evidence="4" key="2">
    <citation type="submission" date="2016-11" db="UniProtKB">
        <authorList>
            <consortium name="WormBaseParasite"/>
        </authorList>
    </citation>
    <scope>IDENTIFICATION</scope>
</reference>
<dbReference type="InterPro" id="IPR043128">
    <property type="entry name" value="Rev_trsase/Diguanyl_cyclase"/>
</dbReference>
<evidence type="ECO:0000313" key="3">
    <source>
        <dbReference type="Proteomes" id="UP000095285"/>
    </source>
</evidence>
<dbReference type="PANTHER" id="PTHR47331:SF1">
    <property type="entry name" value="GAG-LIKE PROTEIN"/>
    <property type="match status" value="1"/>
</dbReference>
<feature type="compositionally biased region" description="Basic and acidic residues" evidence="1">
    <location>
        <begin position="112"/>
        <end position="125"/>
    </location>
</feature>
<dbReference type="Pfam" id="PF00078">
    <property type="entry name" value="RVT_1"/>
    <property type="match status" value="1"/>
</dbReference>
<dbReference type="InterPro" id="IPR008042">
    <property type="entry name" value="Retrotrans_Pao"/>
</dbReference>
<sequence length="519" mass="60285">MIESGKQPSELWKELEAMGKCLDHSSIEIIIESRLPVWILDKIYQQKKDQEFWSVARLRKFLQELVQRNGEIQRSQASSSGYQRKSTESKSNHDPRSTRGETSALAVIKQPKPNDSRNDRITNLRKYPESDKIRRPYSFCNENHWDDECQVYQTAKQRMERLKTIEACLNCLQKGHIAQKADVEKVFLQLELHQSDRNCTRFLWTNDIKFAVTEENLKCYRFRRVPFGVISPLLLAATFNHHLETIEGQTALEIRRNLYVDNVILSANGTREAINKDHEVKDIFKKTAMNIRGFLSNNQNFNKVIPKHDRIEGGATKILGITWINDKDTIRITLKPWIEHELTKRSVLHSNYSSKTYGKEIILGIKSSMRMIKKHGDLLQRNGPQTMSRYRGWLQKKLSDQQLHVFTDASCVAYSAAVYILNKHLDERNSAILFAKSKLPPIKGMTIPWLKLLAILTDVRTANFVIKQWSMEKIPMVLRSDPKCALHWIQKSIEITTQIHTKLSRRNTKGKFLISICTK</sequence>
<dbReference type="InterPro" id="IPR000477">
    <property type="entry name" value="RT_dom"/>
</dbReference>
<dbReference type="Gene3D" id="3.30.70.270">
    <property type="match status" value="1"/>
</dbReference>
<evidence type="ECO:0000256" key="1">
    <source>
        <dbReference type="SAM" id="MobiDB-lite"/>
    </source>
</evidence>
<reference evidence="3" key="1">
    <citation type="submission" date="2012-04" db="EMBL/GenBank/DDBJ databases">
        <title>The Genome Sequence of Loa loa.</title>
        <authorList>
            <consortium name="The Broad Institute Genome Sequencing Platform"/>
            <consortium name="Broad Institute Genome Sequencing Center for Infectious Disease"/>
            <person name="Nutman T.B."/>
            <person name="Fink D.L."/>
            <person name="Russ C."/>
            <person name="Young S."/>
            <person name="Zeng Q."/>
            <person name="Gargeya S."/>
            <person name="Alvarado L."/>
            <person name="Berlin A."/>
            <person name="Chapman S.B."/>
            <person name="Chen Z."/>
            <person name="Freedman E."/>
            <person name="Gellesch M."/>
            <person name="Goldberg J."/>
            <person name="Griggs A."/>
            <person name="Gujja S."/>
            <person name="Heilman E.R."/>
            <person name="Heiman D."/>
            <person name="Howarth C."/>
            <person name="Mehta T."/>
            <person name="Neiman D."/>
            <person name="Pearson M."/>
            <person name="Roberts A."/>
            <person name="Saif S."/>
            <person name="Shea T."/>
            <person name="Shenoy N."/>
            <person name="Sisk P."/>
            <person name="Stolte C."/>
            <person name="Sykes S."/>
            <person name="White J."/>
            <person name="Yandava C."/>
            <person name="Haas B."/>
            <person name="Henn M.R."/>
            <person name="Nusbaum C."/>
            <person name="Birren B."/>
        </authorList>
    </citation>
    <scope>NUCLEOTIDE SEQUENCE [LARGE SCALE GENOMIC DNA]</scope>
</reference>
<dbReference type="Pfam" id="PF05380">
    <property type="entry name" value="Peptidase_A17"/>
    <property type="match status" value="1"/>
</dbReference>
<feature type="compositionally biased region" description="Basic and acidic residues" evidence="1">
    <location>
        <begin position="85"/>
        <end position="99"/>
    </location>
</feature>
<dbReference type="PANTHER" id="PTHR47331">
    <property type="entry name" value="PHD-TYPE DOMAIN-CONTAINING PROTEIN"/>
    <property type="match status" value="1"/>
</dbReference>
<dbReference type="InterPro" id="IPR043502">
    <property type="entry name" value="DNA/RNA_pol_sf"/>
</dbReference>
<evidence type="ECO:0000313" key="4">
    <source>
        <dbReference type="WBParaSite" id="EN70_6794"/>
    </source>
</evidence>
<feature type="compositionally biased region" description="Polar residues" evidence="1">
    <location>
        <begin position="72"/>
        <end position="84"/>
    </location>
</feature>
<dbReference type="Gene3D" id="3.10.10.10">
    <property type="entry name" value="HIV Type 1 Reverse Transcriptase, subunit A, domain 1"/>
    <property type="match status" value="1"/>
</dbReference>
<dbReference type="STRING" id="7209.A0A1I7VVP4"/>
<feature type="region of interest" description="Disordered" evidence="1">
    <location>
        <begin position="72"/>
        <end position="125"/>
    </location>
</feature>
<evidence type="ECO:0000259" key="2">
    <source>
        <dbReference type="Pfam" id="PF00078"/>
    </source>
</evidence>
<dbReference type="Proteomes" id="UP000095285">
    <property type="component" value="Unassembled WGS sequence"/>
</dbReference>
<accession>A0A1I7VVP4</accession>
<dbReference type="WBParaSite" id="EN70_6794">
    <property type="protein sequence ID" value="EN70_6794"/>
    <property type="gene ID" value="EN70_6794"/>
</dbReference>
<dbReference type="AlphaFoldDB" id="A0A1I7VVP4"/>
<dbReference type="SUPFAM" id="SSF56672">
    <property type="entry name" value="DNA/RNA polymerases"/>
    <property type="match status" value="1"/>
</dbReference>
<organism evidence="3 4">
    <name type="scientific">Loa loa</name>
    <name type="common">Eye worm</name>
    <name type="synonym">Filaria loa</name>
    <dbReference type="NCBI Taxonomy" id="7209"/>
    <lineage>
        <taxon>Eukaryota</taxon>
        <taxon>Metazoa</taxon>
        <taxon>Ecdysozoa</taxon>
        <taxon>Nematoda</taxon>
        <taxon>Chromadorea</taxon>
        <taxon>Rhabditida</taxon>
        <taxon>Spirurina</taxon>
        <taxon>Spiruromorpha</taxon>
        <taxon>Filarioidea</taxon>
        <taxon>Onchocercidae</taxon>
        <taxon>Loa</taxon>
    </lineage>
</organism>
<feature type="domain" description="Reverse transcriptase" evidence="2">
    <location>
        <begin position="159"/>
        <end position="291"/>
    </location>
</feature>
<keyword evidence="3" id="KW-1185">Reference proteome</keyword>
<protein>
    <submittedName>
        <fullName evidence="4">Reverse transcriptase domain-containing protein</fullName>
    </submittedName>
</protein>
<proteinExistence type="predicted"/>